<dbReference type="Gene3D" id="2.40.50.140">
    <property type="entry name" value="Nucleic acid-binding proteins"/>
    <property type="match status" value="1"/>
</dbReference>
<dbReference type="Pfam" id="PF08402">
    <property type="entry name" value="TOBE_2"/>
    <property type="match status" value="1"/>
</dbReference>
<organism evidence="2 3">
    <name type="scientific">Shinella curvata</name>
    <dbReference type="NCBI Taxonomy" id="1817964"/>
    <lineage>
        <taxon>Bacteria</taxon>
        <taxon>Pseudomonadati</taxon>
        <taxon>Pseudomonadota</taxon>
        <taxon>Alphaproteobacteria</taxon>
        <taxon>Hyphomicrobiales</taxon>
        <taxon>Rhizobiaceae</taxon>
        <taxon>Shinella</taxon>
    </lineage>
</organism>
<dbReference type="Proteomes" id="UP001177080">
    <property type="component" value="Unassembled WGS sequence"/>
</dbReference>
<feature type="domain" description="Transport-associated OB type 2" evidence="1">
    <location>
        <begin position="48"/>
        <end position="121"/>
    </location>
</feature>
<dbReference type="SUPFAM" id="SSF50331">
    <property type="entry name" value="MOP-like"/>
    <property type="match status" value="1"/>
</dbReference>
<dbReference type="InterPro" id="IPR008995">
    <property type="entry name" value="Mo/tungstate-bd_C_term_dom"/>
</dbReference>
<sequence>MGEANFLPATVRGTSGSEAQVETTLGRVALPASAFVSGSPAVGKDVTLCIRPEHFRNANADVPTVSLGRGRITGSAFFGTHHRCHVAAGDTVLTAHLPQTDNPEAGAELDLRLKADSIVVLQDGAGV</sequence>
<dbReference type="InterPro" id="IPR012340">
    <property type="entry name" value="NA-bd_OB-fold"/>
</dbReference>
<evidence type="ECO:0000313" key="3">
    <source>
        <dbReference type="Proteomes" id="UP001177080"/>
    </source>
</evidence>
<reference evidence="2" key="1">
    <citation type="submission" date="2022-04" db="EMBL/GenBank/DDBJ databases">
        <title>Shinella lacus sp. nov., a novel member of the genus Shinella from water.</title>
        <authorList>
            <person name="Deng Y."/>
        </authorList>
    </citation>
    <scope>NUCLEOTIDE SEQUENCE</scope>
    <source>
        <strain evidence="2">JCM 31239</strain>
    </source>
</reference>
<evidence type="ECO:0000259" key="1">
    <source>
        <dbReference type="Pfam" id="PF08402"/>
    </source>
</evidence>
<comment type="caution">
    <text evidence="2">The sequence shown here is derived from an EMBL/GenBank/DDBJ whole genome shotgun (WGS) entry which is preliminary data.</text>
</comment>
<dbReference type="Gene3D" id="2.40.50.100">
    <property type="match status" value="1"/>
</dbReference>
<evidence type="ECO:0000313" key="2">
    <source>
        <dbReference type="EMBL" id="MDO6120750.1"/>
    </source>
</evidence>
<name>A0ABT8XAJ1_9HYPH</name>
<dbReference type="InterPro" id="IPR013611">
    <property type="entry name" value="Transp-assoc_OB_typ2"/>
</dbReference>
<keyword evidence="3" id="KW-1185">Reference proteome</keyword>
<protein>
    <submittedName>
        <fullName evidence="2">TOBE domain-containing protein</fullName>
    </submittedName>
</protein>
<accession>A0ABT8XAJ1</accession>
<gene>
    <name evidence="2" type="ORF">GB928_006085</name>
</gene>
<dbReference type="EMBL" id="WHSC02000002">
    <property type="protein sequence ID" value="MDO6120750.1"/>
    <property type="molecule type" value="Genomic_DNA"/>
</dbReference>
<proteinExistence type="predicted"/>